<feature type="compositionally biased region" description="Basic residues" evidence="1">
    <location>
        <begin position="417"/>
        <end position="427"/>
    </location>
</feature>
<feature type="compositionally biased region" description="Polar residues" evidence="1">
    <location>
        <begin position="388"/>
        <end position="402"/>
    </location>
</feature>
<feature type="compositionally biased region" description="Basic and acidic residues" evidence="1">
    <location>
        <begin position="362"/>
        <end position="385"/>
    </location>
</feature>
<dbReference type="Proteomes" id="UP000007819">
    <property type="component" value="Chromosome X"/>
</dbReference>
<evidence type="ECO:0000256" key="1">
    <source>
        <dbReference type="SAM" id="MobiDB-lite"/>
    </source>
</evidence>
<feature type="compositionally biased region" description="Basic and acidic residues" evidence="1">
    <location>
        <begin position="492"/>
        <end position="503"/>
    </location>
</feature>
<reference evidence="3" key="1">
    <citation type="submission" date="2010-06" db="EMBL/GenBank/DDBJ databases">
        <authorList>
            <person name="Jiang H."/>
            <person name="Abraham K."/>
            <person name="Ali S."/>
            <person name="Alsbrooks S.L."/>
            <person name="Anim B.N."/>
            <person name="Anosike U.S."/>
            <person name="Attaway T."/>
            <person name="Bandaranaike D.P."/>
            <person name="Battles P.K."/>
            <person name="Bell S.N."/>
            <person name="Bell A.V."/>
            <person name="Beltran B."/>
            <person name="Bickham C."/>
            <person name="Bustamante Y."/>
            <person name="Caleb T."/>
            <person name="Canada A."/>
            <person name="Cardenas V."/>
            <person name="Carter K."/>
            <person name="Chacko J."/>
            <person name="Chandrabose M.N."/>
            <person name="Chavez D."/>
            <person name="Chavez A."/>
            <person name="Chen L."/>
            <person name="Chu H.-S."/>
            <person name="Claassen K.J."/>
            <person name="Cockrell R."/>
            <person name="Collins M."/>
            <person name="Cooper J.A."/>
            <person name="Cree A."/>
            <person name="Curry S.M."/>
            <person name="Da Y."/>
            <person name="Dao M.D."/>
            <person name="Das B."/>
            <person name="Davila M.-L."/>
            <person name="Davy-Carroll L."/>
            <person name="Denson S."/>
            <person name="Dinh H."/>
            <person name="Ebong V.E."/>
            <person name="Edwards J.R."/>
            <person name="Egan A."/>
            <person name="El-Daye J."/>
            <person name="Escobedo L."/>
            <person name="Fernandez S."/>
            <person name="Fernando P.R."/>
            <person name="Flagg N."/>
            <person name="Forbes L.D."/>
            <person name="Fowler R.G."/>
            <person name="Fu Q."/>
            <person name="Gabisi R.A."/>
            <person name="Ganer J."/>
            <person name="Garbino Pronczuk A."/>
            <person name="Garcia R.M."/>
            <person name="Garner T."/>
            <person name="Garrett T.E."/>
            <person name="Gonzalez D.A."/>
            <person name="Hamid H."/>
            <person name="Hawkins E.S."/>
            <person name="Hirani K."/>
            <person name="Hogues M.E."/>
            <person name="Hollins B."/>
            <person name="Hsiao C.-H."/>
            <person name="Jabil R."/>
            <person name="James M.L."/>
            <person name="Jhangiani S.N."/>
            <person name="Johnson B."/>
            <person name="Johnson Q."/>
            <person name="Joshi V."/>
            <person name="Kalu J.B."/>
            <person name="Kam C."/>
            <person name="Kashfia A."/>
            <person name="Keebler J."/>
            <person name="Kisamo H."/>
            <person name="Kovar C.L."/>
            <person name="Lago L.A."/>
            <person name="Lai C.-Y."/>
            <person name="Laidlaw J."/>
            <person name="Lara F."/>
            <person name="Le T.-K."/>
            <person name="Lee S.L."/>
            <person name="Legall F.H."/>
            <person name="Lemon S.J."/>
            <person name="Lewis L.R."/>
            <person name="Li B."/>
            <person name="Liu Y."/>
            <person name="Liu Y.-S."/>
            <person name="Lopez J."/>
            <person name="Lozado R.J."/>
            <person name="Lu J."/>
            <person name="Madu R.C."/>
            <person name="Maheshwari M."/>
            <person name="Maheshwari R."/>
            <person name="Malloy K."/>
            <person name="Martinez E."/>
            <person name="Mathew T."/>
            <person name="Mercado I.C."/>
            <person name="Mercado C."/>
            <person name="Meyer B."/>
            <person name="Montgomery K."/>
            <person name="Morgan M.B."/>
            <person name="Munidasa M."/>
            <person name="Nazareth L.V."/>
            <person name="Nelson J."/>
            <person name="Ng B.M."/>
            <person name="Nguyen N.B."/>
            <person name="Nguyen P.Q."/>
            <person name="Nguyen T."/>
            <person name="Obregon M."/>
            <person name="Okwuonu G.O."/>
            <person name="Onwere C.G."/>
            <person name="Orozco G."/>
            <person name="Parra A."/>
            <person name="Patel S."/>
            <person name="Patil S."/>
            <person name="Perez A."/>
            <person name="Perez Y."/>
            <person name="Pham C."/>
            <person name="Primus E.L."/>
            <person name="Pu L.-L."/>
            <person name="Puazo M."/>
            <person name="Qin X."/>
            <person name="Quiroz J.B."/>
            <person name="Reese J."/>
            <person name="Richards S."/>
            <person name="Rives C.M."/>
            <person name="Robberts R."/>
            <person name="Ruiz S.J."/>
            <person name="Ruiz M.J."/>
            <person name="Santibanez J."/>
            <person name="Schneider B.W."/>
            <person name="Sisson I."/>
            <person name="Smith M."/>
            <person name="Sodergren E."/>
            <person name="Song X.-Z."/>
            <person name="Song B.B."/>
            <person name="Summersgill H."/>
            <person name="Thelus R."/>
            <person name="Thornton R.D."/>
            <person name="Trejos Z.Y."/>
            <person name="Usmani K."/>
            <person name="Vattathil S."/>
            <person name="Villasana D."/>
            <person name="Walker D.L."/>
            <person name="Wang S."/>
            <person name="Wang K."/>
            <person name="White C.S."/>
            <person name="Williams A.C."/>
            <person name="Williamson J."/>
            <person name="Wilson K."/>
            <person name="Woghiren I.O."/>
            <person name="Woodworth J.R."/>
            <person name="Worley K.C."/>
            <person name="Wright R.A."/>
            <person name="Wu W."/>
            <person name="Young L."/>
            <person name="Zhang L."/>
            <person name="Zhang J."/>
            <person name="Zhu Y."/>
            <person name="Muzny D.M."/>
            <person name="Weinstock G."/>
            <person name="Gibbs R.A."/>
        </authorList>
    </citation>
    <scope>NUCLEOTIDE SEQUENCE [LARGE SCALE GENOMIC DNA]</scope>
    <source>
        <strain evidence="3">LSR1</strain>
    </source>
</reference>
<organism evidence="2 3">
    <name type="scientific">Acyrthosiphon pisum</name>
    <name type="common">Pea aphid</name>
    <dbReference type="NCBI Taxonomy" id="7029"/>
    <lineage>
        <taxon>Eukaryota</taxon>
        <taxon>Metazoa</taxon>
        <taxon>Ecdysozoa</taxon>
        <taxon>Arthropoda</taxon>
        <taxon>Hexapoda</taxon>
        <taxon>Insecta</taxon>
        <taxon>Pterygota</taxon>
        <taxon>Neoptera</taxon>
        <taxon>Paraneoptera</taxon>
        <taxon>Hemiptera</taxon>
        <taxon>Sternorrhyncha</taxon>
        <taxon>Aphidomorpha</taxon>
        <taxon>Aphidoidea</taxon>
        <taxon>Aphididae</taxon>
        <taxon>Macrosiphini</taxon>
        <taxon>Acyrthosiphon</taxon>
    </lineage>
</organism>
<feature type="region of interest" description="Disordered" evidence="1">
    <location>
        <begin position="614"/>
        <end position="633"/>
    </location>
</feature>
<feature type="compositionally biased region" description="Basic and acidic residues" evidence="1">
    <location>
        <begin position="403"/>
        <end position="416"/>
    </location>
</feature>
<dbReference type="KEGG" id="api:103308844"/>
<feature type="compositionally biased region" description="Basic residues" evidence="1">
    <location>
        <begin position="445"/>
        <end position="457"/>
    </location>
</feature>
<feature type="compositionally biased region" description="Polar residues" evidence="1">
    <location>
        <begin position="334"/>
        <end position="346"/>
    </location>
</feature>
<feature type="compositionally biased region" description="Basic and acidic residues" evidence="1">
    <location>
        <begin position="458"/>
        <end position="485"/>
    </location>
</feature>
<feature type="compositionally biased region" description="Basic and acidic residues" evidence="1">
    <location>
        <begin position="428"/>
        <end position="444"/>
    </location>
</feature>
<feature type="compositionally biased region" description="Polar residues" evidence="1">
    <location>
        <begin position="614"/>
        <end position="624"/>
    </location>
</feature>
<sequence>MLVSPVDNNAGGPCQGKQNFNQQCSLPHQKSECSVRNVREPILQITFDEEPEANFYKNDTCTESNDREATVCSRIAKDDNCSMESNNREATGCNRIAKNGACRAKPREESRAAKEPTRADVSRDDLKNSCARQPSFDDEQQKSAGSSRRTNEPWTGCESLLQLSTTTEADFCKNDTCTESNDKEATGCSRISKNGACGARPREESRPAKEPTRADVSRDDSKKTSCCCQPTFDDEQQKGAGSSQRNNEPWAGRESLLQVSMPTVRPTKDPITDQKSTPPPTSNNRTLTNRSDGILQEFEKELYKVEQRRAKLMRCIKRKQRALMQENREMRTSLQNCCEQQSSGGEKQSLHDIRNRRPPQQDTRERRPFQHNTSERRPSQYDTRVHRPSQNDTRVHRSSQNDTNERRYSQYEIRERRSSHHDTRKCRTSQDDTRQRRPSQDDTRKRRKSQHGTRKRRPSQDDTRKRRTSQDNTRERRSSKNDLRRCQPSMLDTRERQSSKGENRQQPQGSFVFECLCNIIGKDNSFNIEPATKQVSSRHNNNNAPNMAEVEVARKDAASTGRHGGSGRRNTPRNVASATSPDLAEQNRSRQDTFQPRGCPRLRVVDLISFTNNSSVTTVGGTQKHNNRGWNEK</sequence>
<feature type="region of interest" description="Disordered" evidence="1">
    <location>
        <begin position="179"/>
        <end position="292"/>
    </location>
</feature>
<accession>A0A8R2H6Y0</accession>
<keyword evidence="3" id="KW-1185">Reference proteome</keyword>
<proteinExistence type="predicted"/>
<feature type="compositionally biased region" description="Polar residues" evidence="1">
    <location>
        <begin position="568"/>
        <end position="580"/>
    </location>
</feature>
<feature type="region of interest" description="Disordered" evidence="1">
    <location>
        <begin position="104"/>
        <end position="156"/>
    </location>
</feature>
<evidence type="ECO:0000313" key="3">
    <source>
        <dbReference type="Proteomes" id="UP000007819"/>
    </source>
</evidence>
<dbReference type="EnsemblMetazoa" id="XM_016802932.2">
    <property type="protein sequence ID" value="XP_016658421.1"/>
    <property type="gene ID" value="LOC103308844"/>
</dbReference>
<dbReference type="AlphaFoldDB" id="A0A8R2H6Y0"/>
<feature type="compositionally biased region" description="Polar residues" evidence="1">
    <location>
        <begin position="282"/>
        <end position="291"/>
    </location>
</feature>
<feature type="region of interest" description="Disordered" evidence="1">
    <location>
        <begin position="334"/>
        <end position="507"/>
    </location>
</feature>
<dbReference type="OrthoDB" id="6630224at2759"/>
<protein>
    <submittedName>
        <fullName evidence="2">Uncharacterized protein</fullName>
    </submittedName>
</protein>
<reference evidence="2" key="2">
    <citation type="submission" date="2022-06" db="UniProtKB">
        <authorList>
            <consortium name="EnsemblMetazoa"/>
        </authorList>
    </citation>
    <scope>IDENTIFICATION</scope>
</reference>
<feature type="region of interest" description="Disordered" evidence="1">
    <location>
        <begin position="556"/>
        <end position="598"/>
    </location>
</feature>
<feature type="compositionally biased region" description="Basic and acidic residues" evidence="1">
    <location>
        <begin position="105"/>
        <end position="127"/>
    </location>
</feature>
<evidence type="ECO:0000313" key="2">
    <source>
        <dbReference type="EnsemblMetazoa" id="XP_016658421.1"/>
    </source>
</evidence>
<dbReference type="RefSeq" id="XP_016658421.1">
    <property type="nucleotide sequence ID" value="XM_016802932.2"/>
</dbReference>
<name>A0A8R2H6Y0_ACYPI</name>
<feature type="compositionally biased region" description="Basic and acidic residues" evidence="1">
    <location>
        <begin position="200"/>
        <end position="223"/>
    </location>
</feature>
<dbReference type="GeneID" id="103308844"/>